<proteinExistence type="predicted"/>
<reference evidence="2" key="1">
    <citation type="submission" date="2020-11" db="EMBL/GenBank/DDBJ databases">
        <title>Chlorella ohadii genome sequencing and assembly.</title>
        <authorList>
            <person name="Murik O."/>
            <person name="Treves H."/>
            <person name="Kedem I."/>
            <person name="Shotland Y."/>
            <person name="Kaplan A."/>
        </authorList>
    </citation>
    <scope>NUCLEOTIDE SEQUENCE</scope>
    <source>
        <strain evidence="2">1</strain>
    </source>
</reference>
<feature type="transmembrane region" description="Helical" evidence="1">
    <location>
        <begin position="137"/>
        <end position="155"/>
    </location>
</feature>
<keyword evidence="3" id="KW-1185">Reference proteome</keyword>
<evidence type="ECO:0000313" key="3">
    <source>
        <dbReference type="Proteomes" id="UP001205105"/>
    </source>
</evidence>
<evidence type="ECO:0000256" key="1">
    <source>
        <dbReference type="SAM" id="Phobius"/>
    </source>
</evidence>
<name>A0AAD5DSH1_9CHLO</name>
<keyword evidence="1" id="KW-0472">Membrane</keyword>
<dbReference type="EMBL" id="JADXDR010000043">
    <property type="protein sequence ID" value="KAI7843130.1"/>
    <property type="molecule type" value="Genomic_DNA"/>
</dbReference>
<accession>A0AAD5DSH1</accession>
<protein>
    <submittedName>
        <fullName evidence="2">Uncharacterized protein</fullName>
    </submittedName>
</protein>
<keyword evidence="1" id="KW-0812">Transmembrane</keyword>
<dbReference type="Proteomes" id="UP001205105">
    <property type="component" value="Unassembled WGS sequence"/>
</dbReference>
<feature type="transmembrane region" description="Helical" evidence="1">
    <location>
        <begin position="32"/>
        <end position="54"/>
    </location>
</feature>
<feature type="transmembrane region" description="Helical" evidence="1">
    <location>
        <begin position="189"/>
        <end position="207"/>
    </location>
</feature>
<evidence type="ECO:0000313" key="2">
    <source>
        <dbReference type="EMBL" id="KAI7843130.1"/>
    </source>
</evidence>
<gene>
    <name evidence="2" type="ORF">COHA_003301</name>
</gene>
<feature type="transmembrane region" description="Helical" evidence="1">
    <location>
        <begin position="82"/>
        <end position="100"/>
    </location>
</feature>
<sequence length="299" mass="32338">MLSMWAVMAHTAGQLPPLMAWADLPAGERAQRLASILLMLAFHLLLSGAPRFYLRYSTQLQTALRLLYYAFPLLRKPRGSRLVAVLMTSLITPLHLLPLVPHLLLQLYAVLMVRNNASLCAAPLLAHPVTQRRLRRLYHVMDMLLLVLPTGALLLPGGGASMLDRTGSSDGSGGGIQHSSAASAQCEGALNFLAAILGLLLPLVFLLKTEHAASLARIQMRRTRAPSCGVLGLLVSAWHRVEAGIEEVLRQLVGSSWLAVEPPPPNRWLASEGERAVAWLLLLAATWVWCAAPAAATAT</sequence>
<comment type="caution">
    <text evidence="2">The sequence shown here is derived from an EMBL/GenBank/DDBJ whole genome shotgun (WGS) entry which is preliminary data.</text>
</comment>
<keyword evidence="1" id="KW-1133">Transmembrane helix</keyword>
<organism evidence="2 3">
    <name type="scientific">Chlorella ohadii</name>
    <dbReference type="NCBI Taxonomy" id="2649997"/>
    <lineage>
        <taxon>Eukaryota</taxon>
        <taxon>Viridiplantae</taxon>
        <taxon>Chlorophyta</taxon>
        <taxon>core chlorophytes</taxon>
        <taxon>Trebouxiophyceae</taxon>
        <taxon>Chlorellales</taxon>
        <taxon>Chlorellaceae</taxon>
        <taxon>Chlorella clade</taxon>
        <taxon>Chlorella</taxon>
    </lineage>
</organism>
<feature type="transmembrane region" description="Helical" evidence="1">
    <location>
        <begin position="276"/>
        <end position="296"/>
    </location>
</feature>
<dbReference type="AlphaFoldDB" id="A0AAD5DSH1"/>